<dbReference type="PANTHER" id="PTHR42951">
    <property type="entry name" value="METALLO-BETA-LACTAMASE DOMAIN-CONTAINING"/>
    <property type="match status" value="1"/>
</dbReference>
<dbReference type="AlphaFoldDB" id="A0A100W916"/>
<evidence type="ECO:0000313" key="3">
    <source>
        <dbReference type="Proteomes" id="UP000069443"/>
    </source>
</evidence>
<dbReference type="SUPFAM" id="SSF56281">
    <property type="entry name" value="Metallo-hydrolase/oxidoreductase"/>
    <property type="match status" value="1"/>
</dbReference>
<dbReference type="RefSeq" id="WP_062655151.1">
    <property type="nucleotide sequence ID" value="NZ_BCSY01000028.1"/>
</dbReference>
<keyword evidence="2" id="KW-0378">Hydrolase</keyword>
<dbReference type="PANTHER" id="PTHR42951:SF4">
    <property type="entry name" value="ACYL-COENZYME A THIOESTERASE MBLAC2"/>
    <property type="match status" value="1"/>
</dbReference>
<reference evidence="3" key="2">
    <citation type="submission" date="2016-02" db="EMBL/GenBank/DDBJ databases">
        <title>Draft genome sequence of five rapidly growing Mycobacterium species.</title>
        <authorList>
            <person name="Katahira K."/>
            <person name="Gotou Y."/>
            <person name="Iida K."/>
            <person name="Ogura Y."/>
            <person name="Hayashi T."/>
        </authorList>
    </citation>
    <scope>NUCLEOTIDE SEQUENCE [LARGE SCALE GENOMIC DNA]</scope>
    <source>
        <strain evidence="3">JCM15298</strain>
    </source>
</reference>
<dbReference type="EMBL" id="BCSY01000028">
    <property type="protein sequence ID" value="GAS93801.1"/>
    <property type="molecule type" value="Genomic_DNA"/>
</dbReference>
<dbReference type="OrthoDB" id="2273115at2"/>
<keyword evidence="3" id="KW-1185">Reference proteome</keyword>
<reference evidence="3" key="1">
    <citation type="journal article" date="2016" name="Genome Announc.">
        <title>Draft Genome Sequences of Five Rapidly Growing Mycobacterium Species, M. thermoresistibile, M. fortuitum subsp. acetamidolyticum, M. canariasense, M. brisbanense, and M. novocastrense.</title>
        <authorList>
            <person name="Katahira K."/>
            <person name="Ogura Y."/>
            <person name="Gotoh Y."/>
            <person name="Hayashi T."/>
        </authorList>
    </citation>
    <scope>NUCLEOTIDE SEQUENCE [LARGE SCALE GENOMIC DNA]</scope>
    <source>
        <strain evidence="3">JCM15298</strain>
    </source>
</reference>
<proteinExistence type="predicted"/>
<accession>A0A100W916</accession>
<dbReference type="InterPro" id="IPR050855">
    <property type="entry name" value="NDM-1-like"/>
</dbReference>
<evidence type="ECO:0000313" key="2">
    <source>
        <dbReference type="EMBL" id="GAS93801.1"/>
    </source>
</evidence>
<gene>
    <name evidence="2" type="ORF">RMCC_0767</name>
</gene>
<dbReference type="Proteomes" id="UP000069443">
    <property type="component" value="Unassembled WGS sequence"/>
</dbReference>
<comment type="caution">
    <text evidence="2">The sequence shown here is derived from an EMBL/GenBank/DDBJ whole genome shotgun (WGS) entry which is preliminary data.</text>
</comment>
<protein>
    <submittedName>
        <fullName evidence="2">Zn-dependent hydrolase, glyoxylase</fullName>
    </submittedName>
</protein>
<organism evidence="2 3">
    <name type="scientific">Mycolicibacterium canariasense</name>
    <name type="common">Mycobacterium canariasense</name>
    <dbReference type="NCBI Taxonomy" id="228230"/>
    <lineage>
        <taxon>Bacteria</taxon>
        <taxon>Bacillati</taxon>
        <taxon>Actinomycetota</taxon>
        <taxon>Actinomycetes</taxon>
        <taxon>Mycobacteriales</taxon>
        <taxon>Mycobacteriaceae</taxon>
        <taxon>Mycolicibacterium</taxon>
    </lineage>
</organism>
<name>A0A100W916_MYCCR</name>
<sequence length="308" mass="34369">MNGDSTSRQPDTYVAGTTDPAISGRPVEVSDGVFVIGDNRIPFVPNVGIVVGADAALVIDTGIGSDNGRVVLDHARRLAGRRRLYLTVTQFDPGHGFGVQAFKDAATVIYSDAQRDRLRLDADSFVPTFRSLSPDVAARLEGLDLIDCDISFGRRLDIDLGGITATLRQWGPAHTRDNQTVHIGQRVVFTGDLCETRMFPILPYFPPFDKHFDGRRWIEALDRLIADQPEVVVPGHGEVTDVHQLVAVRDYLRYVRELTRLLWLDGTPAQEISTVVARQARTIWPGWDGPRNIRYAALAFYEQFEREK</sequence>
<dbReference type="GO" id="GO:0016787">
    <property type="term" value="F:hydrolase activity"/>
    <property type="evidence" value="ECO:0007669"/>
    <property type="project" value="UniProtKB-KW"/>
</dbReference>
<dbReference type="InterPro" id="IPR036866">
    <property type="entry name" value="RibonucZ/Hydroxyglut_hydro"/>
</dbReference>
<dbReference type="InterPro" id="IPR001279">
    <property type="entry name" value="Metallo-B-lactamas"/>
</dbReference>
<dbReference type="SMART" id="SM00849">
    <property type="entry name" value="Lactamase_B"/>
    <property type="match status" value="1"/>
</dbReference>
<evidence type="ECO:0000259" key="1">
    <source>
        <dbReference type="SMART" id="SM00849"/>
    </source>
</evidence>
<dbReference type="CDD" id="cd16282">
    <property type="entry name" value="metallo-hydrolase-like_MBL-fold"/>
    <property type="match status" value="1"/>
</dbReference>
<dbReference type="STRING" id="228230.RMCC_0767"/>
<feature type="domain" description="Metallo-beta-lactamase" evidence="1">
    <location>
        <begin position="44"/>
        <end position="236"/>
    </location>
</feature>
<dbReference type="Pfam" id="PF00753">
    <property type="entry name" value="Lactamase_B"/>
    <property type="match status" value="1"/>
</dbReference>
<dbReference type="Gene3D" id="3.60.15.10">
    <property type="entry name" value="Ribonuclease Z/Hydroxyacylglutathione hydrolase-like"/>
    <property type="match status" value="1"/>
</dbReference>